<accession>A0ABN2MMQ9</accession>
<dbReference type="Proteomes" id="UP001500218">
    <property type="component" value="Unassembled WGS sequence"/>
</dbReference>
<keyword evidence="1" id="KW-0677">Repeat</keyword>
<gene>
    <name evidence="7" type="ORF">GCM10009682_55530</name>
</gene>
<evidence type="ECO:0000256" key="3">
    <source>
        <dbReference type="ARBA" id="ARBA00023326"/>
    </source>
</evidence>
<dbReference type="InterPro" id="IPR036116">
    <property type="entry name" value="FN3_sf"/>
</dbReference>
<evidence type="ECO:0000256" key="2">
    <source>
        <dbReference type="ARBA" id="ARBA00023295"/>
    </source>
</evidence>
<sequence length="2032" mass="209407">MHVGGVVRGLFARRGRRASSAVVLTAATGVLVTMAYLWQGYAQAEVSLNDGGVWVTNRDFGLVGRFNRPVEQLDAQLSPTPDAQPDVDVLQDADTVFVYDRSGSTLRRMDVALVDLGQESLDLPAGAEVALGGGAVAILAPDTGKVWVRPVDSVLSLNFAKDAPTAEAGAGAAVAMSADGTAFVVSAAKDALVTITGGPGGAAAATPRALGTDLSTATVTAVGDTPVVLGAGGKLVLPSGAAALPPEYQAGAVLQQRGPGADTVLVAADKGLVAVDLSNGDVEVISDLGTGDAAAPVRLGSCVHAAWAKRPAYLRRCDGLAAEEPKQLTDATAGSALAFRVNRQMIVLNELASGKIFVYERGGKDLGNWKDLLPPINRDKDDKSEKKPDVTKKNHPPVARPDNFGARPGQAATLTVLDNDGDVDGDVLIIRSFAKIPGEAGTLSIVGNGQALQFVATPGWDKPVAFKYTIDDGRGGVASADVTVSVRATRQNSPPFLLKRKTGGDGDLTVGQGGVANRDVLKDWRDPDGDPLVLASAQVPGPDTVRFTATGEVTYTDAGTSNGHKTVALSVSDGRADTAGELPVRVLPATTNGPPKAMDDRVATVAGLRATLRPLDNDSDPESGVPGADSRLRVTWVSQAPANTSVILNDKTGTVAFTGNRPGTYYLQYEITDGEHTARARIRVDVRAPSSANPPVAVTDSAVLRGGSPVSVDVLANDIDLDGDVLVVQSVEVPERSGITVSVVGLRWLRITSSQAGDGTVAVRYTVSDGGNVDEGVVQVSRLSATSANQAPTAVDDATVVRAGGVVTLRPMANDSDPEGEPVKLDPTVVPDGSTAGTWTVVGDAVRYAAPDRPGTATASYTIRDPEGRSAVAQLSVTVIAADAAQNQPPRPVTVQARVFAGATVRVPIPLEGSDPDGDAVTLLGPTEAPHFGRIIGQGPDYLDYQAYAGVSGTDEFSYRLRDGFAARGTGTVRVGVVARPERDSAPVAVDDTYTVAPGTTIRVPVLANDSDADGDALTVEPLAPLNPDLPAGASLEAGQRVAVKAGADDGDVVHVTYGISDGRGQRASATVTVIAKDDANLAPVARDDLVTDVPAGATTVDVDVLANDDDLDGPRADLEIEALDAGNGPASTVTPARLLTVGLTDAPRMVAYRITDKEGGTATAFVRVPAAGNQPPVRKKDAPELKVNAGGELTVDLTTQVSDPEGKPVRLTTGAAMSTSPVPGLSLDTGRTTATSFTLVAATAPTGPAMVVIEVTDAVTADDPAGRVATISLPVTIMPPANQDPTFACPAAEPQAGAPAVTVDLANCVPTPDRKARSGLTFADVSNVPSGVTAKLDGTRLRISADETAAVDKLSELTLRVTDGNNRSADGRLGVVVRAAALPMAMTDTVDGLRAGTQTTVDVTANDVNPFPGKPLTVTAVGAAEGVTARVEGNKVVIRANADFYGRTALTYQVQDATGKQERLVGGQIVVNIVGKPGVPARPAARSTGDGVAVLTWLEPDANGAAITGYDVTGEGGFKQRCANTVCSLKGLKNGNRYHFSVRACNVVGCGGYSTPSAEVRPDVRPDQPDAPRTKFGDASVTVTWSAPTSRGSKIEGYELEVSPPVGGARRVTGTTYTWTGLTNGVAYTFRVRAYNASPTPSEWSADSAPETPAKAPDAPAAPTAAGVTDGIGKQINVQWAPPNTNGAPISGYELTVLRARVVNRTVAVDGDTTGATVDVDNGVDYTFRVVAINKAGKSTPSADSAVTVAHGKPFQVTSLIVTDNSGGTGFDRRIHYALNPPNDNGMAIVRYEFNYSGGTAVEYKSAATSGYVPDPPSLNNGTPYRLRVRACNDMCGEWSALSAAVIPYGPVNTPGARAAKNGARQVTLSWTQPSANGRPIAHLEISINGGGWENVGTGNGSRNVGDGPNQTWQIRVQAVDSAGQRSAIASSERVTTDPPAVNVSKGAATSQPDCNTARCAFVVIELVNFPANTTISCSFHSSQSGQVFSNGSYRTNGDGYYQGQTTKFFGWPGGVVTVTCNGVSGASPPW</sequence>
<feature type="domain" description="Fibronectin type-III" evidence="6">
    <location>
        <begin position="1852"/>
        <end position="1941"/>
    </location>
</feature>
<evidence type="ECO:0000256" key="4">
    <source>
        <dbReference type="SAM" id="MobiDB-lite"/>
    </source>
</evidence>
<feature type="region of interest" description="Disordered" evidence="4">
    <location>
        <begin position="370"/>
        <end position="407"/>
    </location>
</feature>
<evidence type="ECO:0000259" key="6">
    <source>
        <dbReference type="PROSITE" id="PS50853"/>
    </source>
</evidence>
<dbReference type="Pfam" id="PF17963">
    <property type="entry name" value="Big_9"/>
    <property type="match status" value="9"/>
</dbReference>
<keyword evidence="5" id="KW-0472">Membrane</keyword>
<dbReference type="InterPro" id="IPR050964">
    <property type="entry name" value="Striated_Muscle_Regulatory"/>
</dbReference>
<feature type="transmembrane region" description="Helical" evidence="5">
    <location>
        <begin position="21"/>
        <end position="38"/>
    </location>
</feature>
<dbReference type="EMBL" id="BAAALT010000255">
    <property type="protein sequence ID" value="GAA1829518.1"/>
    <property type="molecule type" value="Genomic_DNA"/>
</dbReference>
<keyword evidence="2" id="KW-0378">Hydrolase</keyword>
<feature type="domain" description="Fibronectin type-III" evidence="6">
    <location>
        <begin position="1566"/>
        <end position="1656"/>
    </location>
</feature>
<evidence type="ECO:0000313" key="8">
    <source>
        <dbReference type="Proteomes" id="UP001500218"/>
    </source>
</evidence>
<reference evidence="7 8" key="1">
    <citation type="journal article" date="2019" name="Int. J. Syst. Evol. Microbiol.">
        <title>The Global Catalogue of Microorganisms (GCM) 10K type strain sequencing project: providing services to taxonomists for standard genome sequencing and annotation.</title>
        <authorList>
            <consortium name="The Broad Institute Genomics Platform"/>
            <consortium name="The Broad Institute Genome Sequencing Center for Infectious Disease"/>
            <person name="Wu L."/>
            <person name="Ma J."/>
        </authorList>
    </citation>
    <scope>NUCLEOTIDE SEQUENCE [LARGE SCALE GENOMIC DNA]</scope>
    <source>
        <strain evidence="7 8">JCM 13250</strain>
    </source>
</reference>
<feature type="region of interest" description="Disordered" evidence="4">
    <location>
        <begin position="810"/>
        <end position="831"/>
    </location>
</feature>
<feature type="region of interest" description="Disordered" evidence="4">
    <location>
        <begin position="1201"/>
        <end position="1228"/>
    </location>
</feature>
<dbReference type="CDD" id="cd00063">
    <property type="entry name" value="FN3"/>
    <property type="match status" value="4"/>
</dbReference>
<feature type="compositionally biased region" description="Low complexity" evidence="4">
    <location>
        <begin position="1650"/>
        <end position="1667"/>
    </location>
</feature>
<keyword evidence="2" id="KW-0326">Glycosidase</keyword>
<proteinExistence type="predicted"/>
<name>A0ABN2MMQ9_9ACTN</name>
<keyword evidence="5" id="KW-0812">Transmembrane</keyword>
<keyword evidence="3" id="KW-0119">Carbohydrate metabolism</keyword>
<dbReference type="NCBIfam" id="NF012211">
    <property type="entry name" value="tand_rpt_95"/>
    <property type="match status" value="1"/>
</dbReference>
<feature type="region of interest" description="Disordered" evidence="4">
    <location>
        <begin position="1640"/>
        <end position="1669"/>
    </location>
</feature>
<feature type="compositionally biased region" description="Basic and acidic residues" evidence="4">
    <location>
        <begin position="377"/>
        <end position="392"/>
    </location>
</feature>
<feature type="domain" description="Fibronectin type-III" evidence="6">
    <location>
        <begin position="1660"/>
        <end position="1753"/>
    </location>
</feature>
<dbReference type="PROSITE" id="PS50853">
    <property type="entry name" value="FN3"/>
    <property type="match status" value="4"/>
</dbReference>
<keyword evidence="3" id="KW-0624">Polysaccharide degradation</keyword>
<organism evidence="7 8">
    <name type="scientific">Luedemannella flava</name>
    <dbReference type="NCBI Taxonomy" id="349316"/>
    <lineage>
        <taxon>Bacteria</taxon>
        <taxon>Bacillati</taxon>
        <taxon>Actinomycetota</taxon>
        <taxon>Actinomycetes</taxon>
        <taxon>Micromonosporales</taxon>
        <taxon>Micromonosporaceae</taxon>
        <taxon>Luedemannella</taxon>
    </lineage>
</organism>
<keyword evidence="8" id="KW-1185">Reference proteome</keyword>
<evidence type="ECO:0000313" key="7">
    <source>
        <dbReference type="EMBL" id="GAA1829518.1"/>
    </source>
</evidence>
<dbReference type="SMART" id="SM00060">
    <property type="entry name" value="FN3"/>
    <property type="match status" value="4"/>
</dbReference>
<feature type="domain" description="Fibronectin type-III" evidence="6">
    <location>
        <begin position="1480"/>
        <end position="1565"/>
    </location>
</feature>
<dbReference type="Pfam" id="PF00041">
    <property type="entry name" value="fn3"/>
    <property type="match status" value="3"/>
</dbReference>
<dbReference type="RefSeq" id="WP_344138686.1">
    <property type="nucleotide sequence ID" value="NZ_BAAALT010000255.1"/>
</dbReference>
<evidence type="ECO:0000256" key="5">
    <source>
        <dbReference type="SAM" id="Phobius"/>
    </source>
</evidence>
<dbReference type="PANTHER" id="PTHR13817">
    <property type="entry name" value="TITIN"/>
    <property type="match status" value="1"/>
</dbReference>
<dbReference type="PANTHER" id="PTHR13817:SF166">
    <property type="entry name" value="NEURONAL IGCAM-RELATED"/>
    <property type="match status" value="1"/>
</dbReference>
<keyword evidence="5" id="KW-1133">Transmembrane helix</keyword>
<comment type="caution">
    <text evidence="7">The sequence shown here is derived from an EMBL/GenBank/DDBJ whole genome shotgun (WGS) entry which is preliminary data.</text>
</comment>
<dbReference type="Gene3D" id="2.60.40.2810">
    <property type="match status" value="1"/>
</dbReference>
<dbReference type="Gene3D" id="2.60.40.10">
    <property type="entry name" value="Immunoglobulins"/>
    <property type="match status" value="4"/>
</dbReference>
<dbReference type="InterPro" id="IPR003961">
    <property type="entry name" value="FN3_dom"/>
</dbReference>
<dbReference type="InterPro" id="IPR013783">
    <property type="entry name" value="Ig-like_fold"/>
</dbReference>
<protein>
    <submittedName>
        <fullName evidence="7">Ig-like domain-containing protein</fullName>
    </submittedName>
</protein>
<evidence type="ECO:0000256" key="1">
    <source>
        <dbReference type="ARBA" id="ARBA00022737"/>
    </source>
</evidence>
<dbReference type="SUPFAM" id="SSF49265">
    <property type="entry name" value="Fibronectin type III"/>
    <property type="match status" value="3"/>
</dbReference>